<reference evidence="1 2" key="1">
    <citation type="journal article" date="2011" name="Appl. Environ. Microbiol.">
        <title>Novel Virulent and Broad-Host-Range Erwinia amylovora Bacteriophages Reveal a High Degree of Mosaicism and a Relationship to Enterobacteriaceae Phages.</title>
        <authorList>
            <person name="Born Y."/>
            <person name="Fieseler L."/>
            <person name="Marazzi J."/>
            <person name="Lurz R."/>
            <person name="Duffy B."/>
            <person name="Loessner M.J."/>
        </authorList>
    </citation>
    <scope>NUCLEOTIDE SEQUENCE [LARGE SCALE GENOMIC DNA]</scope>
</reference>
<dbReference type="KEGG" id="vg:40082661"/>
<protein>
    <submittedName>
        <fullName evidence="1">Gp015</fullName>
    </submittedName>
</protein>
<keyword evidence="2" id="KW-1185">Reference proteome</keyword>
<organism evidence="1 2">
    <name type="scientific">Erwinia phage vB_Eam-MM7</name>
    <dbReference type="NCBI Taxonomy" id="1051674"/>
    <lineage>
        <taxon>Viruses</taxon>
        <taxon>Duplodnaviria</taxon>
        <taxon>Heunggongvirae</taxon>
        <taxon>Uroviricota</taxon>
        <taxon>Caudoviricetes</taxon>
        <taxon>Andersonviridae</taxon>
        <taxon>Ounavirinae</taxon>
        <taxon>Kolesnikvirus</taxon>
        <taxon>Kolesnikvirus M7</taxon>
    </lineage>
</organism>
<accession>G0YPJ7</accession>
<proteinExistence type="predicted"/>
<dbReference type="EMBL" id="HQ728263">
    <property type="protein sequence ID" value="AEJ81274.1"/>
    <property type="molecule type" value="Genomic_DNA"/>
</dbReference>
<dbReference type="RefSeq" id="YP_009606683.1">
    <property type="nucleotide sequence ID" value="NC_041978.1"/>
</dbReference>
<dbReference type="Proteomes" id="UP000008894">
    <property type="component" value="Segment"/>
</dbReference>
<name>G0YPJ7_9CAUD</name>
<evidence type="ECO:0000313" key="2">
    <source>
        <dbReference type="Proteomes" id="UP000008894"/>
    </source>
</evidence>
<dbReference type="OrthoDB" id="39142at10239"/>
<sequence>MNEQQIKELQLKAELYDLSKSNQEMSAVIRNVIISLATSLKVDPNEYNLQELLDKVSEAV</sequence>
<dbReference type="GeneID" id="40082661"/>
<evidence type="ECO:0000313" key="1">
    <source>
        <dbReference type="EMBL" id="AEJ81274.1"/>
    </source>
</evidence>